<evidence type="ECO:0000313" key="4">
    <source>
        <dbReference type="Proteomes" id="UP000054032"/>
    </source>
</evidence>
<evidence type="ECO:0000256" key="2">
    <source>
        <dbReference type="SAM" id="SignalP"/>
    </source>
</evidence>
<dbReference type="Proteomes" id="UP000054032">
    <property type="component" value="Unassembled WGS sequence"/>
</dbReference>
<dbReference type="HOGENOM" id="CLU_1372642_0_0_1"/>
<dbReference type="AlphaFoldDB" id="W6YX95"/>
<dbReference type="KEGG" id="bor:COCMIDRAFT_39749"/>
<evidence type="ECO:0000313" key="3">
    <source>
        <dbReference type="EMBL" id="EUC42148.1"/>
    </source>
</evidence>
<name>W6YX95_COCMI</name>
<feature type="region of interest" description="Disordered" evidence="1">
    <location>
        <begin position="142"/>
        <end position="166"/>
    </location>
</feature>
<dbReference type="EMBL" id="KI964071">
    <property type="protein sequence ID" value="EUC42148.1"/>
    <property type="molecule type" value="Genomic_DNA"/>
</dbReference>
<accession>W6YX95</accession>
<feature type="compositionally biased region" description="Basic and acidic residues" evidence="1">
    <location>
        <begin position="146"/>
        <end position="166"/>
    </location>
</feature>
<dbReference type="OrthoDB" id="3679793at2759"/>
<organism evidence="3 4">
    <name type="scientific">Bipolaris oryzae ATCC 44560</name>
    <dbReference type="NCBI Taxonomy" id="930090"/>
    <lineage>
        <taxon>Eukaryota</taxon>
        <taxon>Fungi</taxon>
        <taxon>Dikarya</taxon>
        <taxon>Ascomycota</taxon>
        <taxon>Pezizomycotina</taxon>
        <taxon>Dothideomycetes</taxon>
        <taxon>Pleosporomycetidae</taxon>
        <taxon>Pleosporales</taxon>
        <taxon>Pleosporineae</taxon>
        <taxon>Pleosporaceae</taxon>
        <taxon>Bipolaris</taxon>
    </lineage>
</organism>
<dbReference type="RefSeq" id="XP_007691322.1">
    <property type="nucleotide sequence ID" value="XM_007693132.1"/>
</dbReference>
<feature type="signal peptide" evidence="2">
    <location>
        <begin position="1"/>
        <end position="20"/>
    </location>
</feature>
<evidence type="ECO:0000256" key="1">
    <source>
        <dbReference type="SAM" id="MobiDB-lite"/>
    </source>
</evidence>
<evidence type="ECO:0008006" key="5">
    <source>
        <dbReference type="Google" id="ProtNLM"/>
    </source>
</evidence>
<gene>
    <name evidence="3" type="ORF">COCMIDRAFT_39749</name>
</gene>
<keyword evidence="4" id="KW-1185">Reference proteome</keyword>
<keyword evidence="2" id="KW-0732">Signal</keyword>
<feature type="chain" id="PRO_5004889489" description="Ecp2 effector protein domain-containing protein" evidence="2">
    <location>
        <begin position="21"/>
        <end position="226"/>
    </location>
</feature>
<sequence length="226" mass="24567">MAPLMSYVLALGALASTALAAPKYPTAEPVKYQNNTLYTYKYQGCNGPAFIFNNFQPNTCAVSITRPGLNISQAIAAKLTLVKSGLLVRNEAGYTDPTFVAWNEGPQSNADGPLQCGTVRDSEVVKGDRLCLSTPDNQNDHGYSYYRDDSADESDHWEKRETDESGLIQKRDAPRCTGQQHPDAVFIAGAIYTLINVPDEIAVELVVSVLNGVTTIRAELDVYIVG</sequence>
<proteinExistence type="predicted"/>
<protein>
    <recommendedName>
        <fullName evidence="5">Ecp2 effector protein domain-containing protein</fullName>
    </recommendedName>
</protein>
<dbReference type="GeneID" id="19123744"/>
<reference evidence="3 4" key="1">
    <citation type="journal article" date="2013" name="PLoS Genet.">
        <title>Comparative genome structure, secondary metabolite, and effector coding capacity across Cochliobolus pathogens.</title>
        <authorList>
            <person name="Condon B.J."/>
            <person name="Leng Y."/>
            <person name="Wu D."/>
            <person name="Bushley K.E."/>
            <person name="Ohm R.A."/>
            <person name="Otillar R."/>
            <person name="Martin J."/>
            <person name="Schackwitz W."/>
            <person name="Grimwood J."/>
            <person name="MohdZainudin N."/>
            <person name="Xue C."/>
            <person name="Wang R."/>
            <person name="Manning V.A."/>
            <person name="Dhillon B."/>
            <person name="Tu Z.J."/>
            <person name="Steffenson B.J."/>
            <person name="Salamov A."/>
            <person name="Sun H."/>
            <person name="Lowry S."/>
            <person name="LaButti K."/>
            <person name="Han J."/>
            <person name="Copeland A."/>
            <person name="Lindquist E."/>
            <person name="Barry K."/>
            <person name="Schmutz J."/>
            <person name="Baker S.E."/>
            <person name="Ciuffetti L.M."/>
            <person name="Grigoriev I.V."/>
            <person name="Zhong S."/>
            <person name="Turgeon B.G."/>
        </authorList>
    </citation>
    <scope>NUCLEOTIDE SEQUENCE [LARGE SCALE GENOMIC DNA]</scope>
    <source>
        <strain evidence="3 4">ATCC 44560</strain>
    </source>
</reference>